<evidence type="ECO:0000256" key="4">
    <source>
        <dbReference type="ARBA" id="ARBA00023136"/>
    </source>
</evidence>
<keyword evidence="6" id="KW-0808">Transferase</keyword>
<dbReference type="Proteomes" id="UP000295164">
    <property type="component" value="Unassembled WGS sequence"/>
</dbReference>
<name>A0A4R4E5Q5_9BACT</name>
<feature type="transmembrane region" description="Helical" evidence="5">
    <location>
        <begin position="205"/>
        <end position="225"/>
    </location>
</feature>
<keyword evidence="7" id="KW-1185">Reference proteome</keyword>
<comment type="subcellular location">
    <subcellularLocation>
        <location evidence="1">Membrane</location>
        <topology evidence="1">Multi-pass membrane protein</topology>
    </subcellularLocation>
</comment>
<keyword evidence="3 5" id="KW-1133">Transmembrane helix</keyword>
<evidence type="ECO:0000256" key="5">
    <source>
        <dbReference type="SAM" id="Phobius"/>
    </source>
</evidence>
<keyword evidence="4 5" id="KW-0472">Membrane</keyword>
<feature type="transmembrane region" description="Helical" evidence="5">
    <location>
        <begin position="130"/>
        <end position="149"/>
    </location>
</feature>
<dbReference type="InterPro" id="IPR000537">
    <property type="entry name" value="UbiA_prenyltransferase"/>
</dbReference>
<evidence type="ECO:0000313" key="6">
    <source>
        <dbReference type="EMBL" id="TCZ74984.1"/>
    </source>
</evidence>
<evidence type="ECO:0000256" key="3">
    <source>
        <dbReference type="ARBA" id="ARBA00022989"/>
    </source>
</evidence>
<keyword evidence="2 5" id="KW-0812">Transmembrane</keyword>
<comment type="caution">
    <text evidence="6">The sequence shown here is derived from an EMBL/GenBank/DDBJ whole genome shotgun (WGS) entry which is preliminary data.</text>
</comment>
<reference evidence="6 7" key="1">
    <citation type="submission" date="2019-03" db="EMBL/GenBank/DDBJ databases">
        <authorList>
            <person name="Kim M.K.M."/>
        </authorList>
    </citation>
    <scope>NUCLEOTIDE SEQUENCE [LARGE SCALE GENOMIC DNA]</scope>
    <source>
        <strain evidence="6 7">17J68-15</strain>
    </source>
</reference>
<accession>A0A4R4E5Q5</accession>
<feature type="transmembrane region" description="Helical" evidence="5">
    <location>
        <begin position="270"/>
        <end position="288"/>
    </location>
</feature>
<dbReference type="EMBL" id="SKFH01000001">
    <property type="protein sequence ID" value="TCZ74984.1"/>
    <property type="molecule type" value="Genomic_DNA"/>
</dbReference>
<gene>
    <name evidence="6" type="ORF">E0486_01375</name>
</gene>
<sequence>MLMLRRSTIQLLRFPFSLFLLPVFLFALSESEHLDTHIAWIIFAILHLLVYPASNGYNSYMDRDETPIGGLERPPAPSRELFVVTIVMDATALLLSYFLVSPFFTAGVAVYIIASRAYSYRGIRLKRFPVAGFLTVFIFQGAWIYWIVARTTDGHYGMDPQLLPALASSCLIGALYPLTQVYQHEADIADGVVTISYRLGKRGSFLFSGLLFGVATALLYATYAAEGSGSFILAFLVFTLPVVIYFLYWMLKVWKNEAAADFKHSLRMNIIASVCMTLYFFILTLPNFS</sequence>
<dbReference type="Pfam" id="PF01040">
    <property type="entry name" value="UbiA"/>
    <property type="match status" value="1"/>
</dbReference>
<dbReference type="OrthoDB" id="665023at2"/>
<dbReference type="GO" id="GO:0016020">
    <property type="term" value="C:membrane"/>
    <property type="evidence" value="ECO:0007669"/>
    <property type="project" value="UniProtKB-SubCell"/>
</dbReference>
<dbReference type="GO" id="GO:0016765">
    <property type="term" value="F:transferase activity, transferring alkyl or aryl (other than methyl) groups"/>
    <property type="evidence" value="ECO:0007669"/>
    <property type="project" value="InterPro"/>
</dbReference>
<feature type="transmembrane region" description="Helical" evidence="5">
    <location>
        <begin position="39"/>
        <end position="60"/>
    </location>
</feature>
<protein>
    <submittedName>
        <fullName evidence="6">Prenyltransferase</fullName>
    </submittedName>
</protein>
<evidence type="ECO:0000256" key="1">
    <source>
        <dbReference type="ARBA" id="ARBA00004141"/>
    </source>
</evidence>
<evidence type="ECO:0000256" key="2">
    <source>
        <dbReference type="ARBA" id="ARBA00022692"/>
    </source>
</evidence>
<organism evidence="6 7">
    <name type="scientific">Flaviaesturariibacter aridisoli</name>
    <dbReference type="NCBI Taxonomy" id="2545761"/>
    <lineage>
        <taxon>Bacteria</taxon>
        <taxon>Pseudomonadati</taxon>
        <taxon>Bacteroidota</taxon>
        <taxon>Chitinophagia</taxon>
        <taxon>Chitinophagales</taxon>
        <taxon>Chitinophagaceae</taxon>
        <taxon>Flaviaestuariibacter</taxon>
    </lineage>
</organism>
<proteinExistence type="predicted"/>
<evidence type="ECO:0000313" key="7">
    <source>
        <dbReference type="Proteomes" id="UP000295164"/>
    </source>
</evidence>
<dbReference type="Gene3D" id="1.20.120.1780">
    <property type="entry name" value="UbiA prenyltransferase"/>
    <property type="match status" value="1"/>
</dbReference>
<feature type="transmembrane region" description="Helical" evidence="5">
    <location>
        <begin position="231"/>
        <end position="249"/>
    </location>
</feature>
<dbReference type="AlphaFoldDB" id="A0A4R4E5Q5"/>